<comment type="caution">
    <text evidence="2">The sequence shown here is derived from an EMBL/GenBank/DDBJ whole genome shotgun (WGS) entry which is preliminary data.</text>
</comment>
<dbReference type="InterPro" id="IPR021516">
    <property type="entry name" value="DUF3179"/>
</dbReference>
<organism evidence="2 3">
    <name type="scientific">Desulfobaculum xiamenense</name>
    <dbReference type="NCBI Taxonomy" id="995050"/>
    <lineage>
        <taxon>Bacteria</taxon>
        <taxon>Pseudomonadati</taxon>
        <taxon>Thermodesulfobacteriota</taxon>
        <taxon>Desulfovibrionia</taxon>
        <taxon>Desulfovibrionales</taxon>
        <taxon>Desulfovibrionaceae</taxon>
        <taxon>Desulfobaculum</taxon>
    </lineage>
</organism>
<evidence type="ECO:0000313" key="2">
    <source>
        <dbReference type="EMBL" id="NJB69015.1"/>
    </source>
</evidence>
<name>A0A846QU47_9BACT</name>
<proteinExistence type="predicted"/>
<feature type="chain" id="PRO_5032498748" description="DUF3179 domain-containing protein" evidence="1">
    <location>
        <begin position="28"/>
        <end position="366"/>
    </location>
</feature>
<feature type="signal peptide" evidence="1">
    <location>
        <begin position="1"/>
        <end position="27"/>
    </location>
</feature>
<sequence length="366" mass="40809">MTRRLIIRTLAAILALLATLPTRTALAAALPDTLLEAFAKYTTGDERGYDVVRPVDAPAFISPEDASLVLEREEIVLVEEGRGDAPARIYPRRILVHHEVINVADGEDLRSVTYCPFTGSVVGYATRVNGQPTTLGTTQQFLNSNRLLYDRATGSRWPQLLGQAISGPAKGQELERFPLLWTTWERARRAFPNAVVLARPRSRTAAVNYSRDPYGSYQRSGTYYDTGGSYFPLMHTDTRVHPKERVIGILDGGAALAVSREAVKRLGVGTIEYGMNPVVVFHDPDLNIPRAYLATVNDTVLNMVDRNGDIMDEQTHSRWTVSGEAIEGRLRGTRLIPVLGTDCMWFAWKAFHPQTQYWNGDFLPTY</sequence>
<keyword evidence="1" id="KW-0732">Signal</keyword>
<dbReference type="RefSeq" id="WP_167942104.1">
    <property type="nucleotide sequence ID" value="NZ_JAATJA010000003.1"/>
</dbReference>
<keyword evidence="3" id="KW-1185">Reference proteome</keyword>
<dbReference type="Pfam" id="PF11376">
    <property type="entry name" value="DUF3179"/>
    <property type="match status" value="1"/>
</dbReference>
<dbReference type="AlphaFoldDB" id="A0A846QU47"/>
<dbReference type="Proteomes" id="UP000580856">
    <property type="component" value="Unassembled WGS sequence"/>
</dbReference>
<dbReference type="EMBL" id="JAATJA010000003">
    <property type="protein sequence ID" value="NJB69015.1"/>
    <property type="molecule type" value="Genomic_DNA"/>
</dbReference>
<gene>
    <name evidence="2" type="ORF">GGQ74_002709</name>
</gene>
<evidence type="ECO:0000256" key="1">
    <source>
        <dbReference type="SAM" id="SignalP"/>
    </source>
</evidence>
<evidence type="ECO:0008006" key="4">
    <source>
        <dbReference type="Google" id="ProtNLM"/>
    </source>
</evidence>
<evidence type="ECO:0000313" key="3">
    <source>
        <dbReference type="Proteomes" id="UP000580856"/>
    </source>
</evidence>
<protein>
    <recommendedName>
        <fullName evidence="4">DUF3179 domain-containing protein</fullName>
    </recommendedName>
</protein>
<accession>A0A846QU47</accession>
<reference evidence="2 3" key="1">
    <citation type="submission" date="2020-03" db="EMBL/GenBank/DDBJ databases">
        <title>Genomic Encyclopedia of Type Strains, Phase IV (KMG-IV): sequencing the most valuable type-strain genomes for metagenomic binning, comparative biology and taxonomic classification.</title>
        <authorList>
            <person name="Goeker M."/>
        </authorList>
    </citation>
    <scope>NUCLEOTIDE SEQUENCE [LARGE SCALE GENOMIC DNA]</scope>
    <source>
        <strain evidence="2 3">DSM 24233</strain>
    </source>
</reference>